<dbReference type="SMART" id="SM00448">
    <property type="entry name" value="REC"/>
    <property type="match status" value="1"/>
</dbReference>
<evidence type="ECO:0000313" key="4">
    <source>
        <dbReference type="Proteomes" id="UP001165430"/>
    </source>
</evidence>
<dbReference type="EMBL" id="JAKZGO010000015">
    <property type="protein sequence ID" value="MCH7414989.1"/>
    <property type="molecule type" value="Genomic_DNA"/>
</dbReference>
<dbReference type="Pfam" id="PF00072">
    <property type="entry name" value="Response_reg"/>
    <property type="match status" value="1"/>
</dbReference>
<dbReference type="Proteomes" id="UP001165430">
    <property type="component" value="Unassembled WGS sequence"/>
</dbReference>
<keyword evidence="1" id="KW-0597">Phosphoprotein</keyword>
<organism evidence="3 4">
    <name type="scientific">Belliella alkalica</name>
    <dbReference type="NCBI Taxonomy" id="1730871"/>
    <lineage>
        <taxon>Bacteria</taxon>
        <taxon>Pseudomonadati</taxon>
        <taxon>Bacteroidota</taxon>
        <taxon>Cytophagia</taxon>
        <taxon>Cytophagales</taxon>
        <taxon>Cyclobacteriaceae</taxon>
        <taxon>Belliella</taxon>
    </lineage>
</organism>
<reference evidence="3" key="1">
    <citation type="submission" date="2022-03" db="EMBL/GenBank/DDBJ databases">
        <title>De novo assembled genomes of Belliella spp. (Cyclobacteriaceae) strains.</title>
        <authorList>
            <person name="Szabo A."/>
            <person name="Korponai K."/>
            <person name="Felfoldi T."/>
        </authorList>
    </citation>
    <scope>NUCLEOTIDE SEQUENCE</scope>
    <source>
        <strain evidence="3">DSM 111903</strain>
    </source>
</reference>
<proteinExistence type="predicted"/>
<comment type="caution">
    <text evidence="3">The sequence shown here is derived from an EMBL/GenBank/DDBJ whole genome shotgun (WGS) entry which is preliminary data.</text>
</comment>
<protein>
    <submittedName>
        <fullName evidence="3">Response regulator</fullName>
    </submittedName>
</protein>
<dbReference type="RefSeq" id="WP_241413834.1">
    <property type="nucleotide sequence ID" value="NZ_JAKZGO010000015.1"/>
</dbReference>
<dbReference type="PANTHER" id="PTHR44520:SF2">
    <property type="entry name" value="RESPONSE REGULATOR RCP1"/>
    <property type="match status" value="1"/>
</dbReference>
<feature type="modified residue" description="4-aspartylphosphate" evidence="1">
    <location>
        <position position="70"/>
    </location>
</feature>
<dbReference type="InterPro" id="IPR001789">
    <property type="entry name" value="Sig_transdc_resp-reg_receiver"/>
</dbReference>
<evidence type="ECO:0000313" key="3">
    <source>
        <dbReference type="EMBL" id="MCH7414989.1"/>
    </source>
</evidence>
<keyword evidence="4" id="KW-1185">Reference proteome</keyword>
<accession>A0ABS9VEW8</accession>
<dbReference type="PROSITE" id="PS50110">
    <property type="entry name" value="RESPONSE_REGULATORY"/>
    <property type="match status" value="1"/>
</dbReference>
<dbReference type="PANTHER" id="PTHR44520">
    <property type="entry name" value="RESPONSE REGULATOR RCP1-RELATED"/>
    <property type="match status" value="1"/>
</dbReference>
<evidence type="ECO:0000256" key="1">
    <source>
        <dbReference type="PROSITE-ProRule" id="PRU00169"/>
    </source>
</evidence>
<name>A0ABS9VEW8_9BACT</name>
<sequence>MTNINEFESILLIDDDPVINILNSKFLRRAGYLHKIWKFEDGLEAFHYLNQIVEVQKHIVNKNPVLILLDLNMPVFSGWDFIEKYNLLDSHIKRNFRIVVLSSSTIKEDIDRINSNLDVYGYIIKPFSIESIDAIEKFFNYSK</sequence>
<evidence type="ECO:0000259" key="2">
    <source>
        <dbReference type="PROSITE" id="PS50110"/>
    </source>
</evidence>
<gene>
    <name evidence="3" type="ORF">MM213_15925</name>
</gene>
<feature type="domain" description="Response regulatory" evidence="2">
    <location>
        <begin position="9"/>
        <end position="140"/>
    </location>
</feature>
<dbReference type="SUPFAM" id="SSF52172">
    <property type="entry name" value="CheY-like"/>
    <property type="match status" value="1"/>
</dbReference>
<dbReference type="InterPro" id="IPR052893">
    <property type="entry name" value="TCS_response_regulator"/>
</dbReference>
<dbReference type="InterPro" id="IPR011006">
    <property type="entry name" value="CheY-like_superfamily"/>
</dbReference>
<dbReference type="Gene3D" id="3.40.50.2300">
    <property type="match status" value="1"/>
</dbReference>